<keyword evidence="4" id="KW-1185">Reference proteome</keyword>
<dbReference type="PROSITE" id="PS51257">
    <property type="entry name" value="PROKAR_LIPOPROTEIN"/>
    <property type="match status" value="1"/>
</dbReference>
<dbReference type="Pfam" id="PF13441">
    <property type="entry name" value="Gly-zipper_YMGG"/>
    <property type="match status" value="1"/>
</dbReference>
<dbReference type="RefSeq" id="WP_076960502.1">
    <property type="nucleotide sequence ID" value="NZ_MLCO01000419.1"/>
</dbReference>
<keyword evidence="1" id="KW-0732">Signal</keyword>
<name>A0A1V2GUM9_9PROT</name>
<organism evidence="3 4">
    <name type="scientific">Teichococcus deserti</name>
    <dbReference type="NCBI Taxonomy" id="1817963"/>
    <lineage>
        <taxon>Bacteria</taxon>
        <taxon>Pseudomonadati</taxon>
        <taxon>Pseudomonadota</taxon>
        <taxon>Alphaproteobacteria</taxon>
        <taxon>Acetobacterales</taxon>
        <taxon>Roseomonadaceae</taxon>
        <taxon>Roseomonas</taxon>
    </lineage>
</organism>
<accession>A0A1V2GUM9</accession>
<feature type="domain" description="YMGG-like Gly-zipper" evidence="2">
    <location>
        <begin position="60"/>
        <end position="99"/>
    </location>
</feature>
<dbReference type="Proteomes" id="UP000188879">
    <property type="component" value="Unassembled WGS sequence"/>
</dbReference>
<proteinExistence type="predicted"/>
<dbReference type="EMBL" id="MLCO01000419">
    <property type="protein sequence ID" value="ONG44602.1"/>
    <property type="molecule type" value="Genomic_DNA"/>
</dbReference>
<protein>
    <recommendedName>
        <fullName evidence="2">YMGG-like Gly-zipper domain-containing protein</fullName>
    </recommendedName>
</protein>
<dbReference type="OrthoDB" id="7258832at2"/>
<sequence>MSVQARRVVAVFTSLSLLAGCATPLTRDGRIGSDDGTDSCRSQLVALDSTGNFFAEDILKGAALGAVGGALLGGAIGQNWRGAAIGAATGAAAGAAGGYLYAQQQRNKDQASLTASIAGDLERENAELDRTQIAFDQLMDCRFRQAQTIRAGVANGSIDRAAGQAQMAQLRERTQREIALAETISQSVNKRGAEFDTAVETVAPGATKNVSRDTSFRNAQISRATPLRLRPDAASPEIGNVDARAAVKVRPVSANYALVETASGQRGYVPTEAFANRRAIGTAPVVRAGVPGDARSLAASNIARRDNFSESVTQAKTAAASGFELAAG</sequence>
<feature type="chain" id="PRO_5012775968" description="YMGG-like Gly-zipper domain-containing protein" evidence="1">
    <location>
        <begin position="20"/>
        <end position="328"/>
    </location>
</feature>
<comment type="caution">
    <text evidence="3">The sequence shown here is derived from an EMBL/GenBank/DDBJ whole genome shotgun (WGS) entry which is preliminary data.</text>
</comment>
<evidence type="ECO:0000256" key="1">
    <source>
        <dbReference type="SAM" id="SignalP"/>
    </source>
</evidence>
<evidence type="ECO:0000313" key="4">
    <source>
        <dbReference type="Proteomes" id="UP000188879"/>
    </source>
</evidence>
<dbReference type="InterPro" id="IPR027367">
    <property type="entry name" value="Gly-zipper_YMGG"/>
</dbReference>
<reference evidence="3 4" key="1">
    <citation type="submission" date="2016-10" db="EMBL/GenBank/DDBJ databases">
        <title>Draft Genome sequence of Roseomonas sp. strain M3.</title>
        <authorList>
            <person name="Subhash Y."/>
            <person name="Lee S."/>
        </authorList>
    </citation>
    <scope>NUCLEOTIDE SEQUENCE [LARGE SCALE GENOMIC DNA]</scope>
    <source>
        <strain evidence="3 4">M3</strain>
    </source>
</reference>
<evidence type="ECO:0000259" key="2">
    <source>
        <dbReference type="Pfam" id="PF13441"/>
    </source>
</evidence>
<evidence type="ECO:0000313" key="3">
    <source>
        <dbReference type="EMBL" id="ONG44602.1"/>
    </source>
</evidence>
<dbReference type="AlphaFoldDB" id="A0A1V2GUM9"/>
<feature type="signal peptide" evidence="1">
    <location>
        <begin position="1"/>
        <end position="19"/>
    </location>
</feature>
<gene>
    <name evidence="3" type="ORF">BKE38_28020</name>
</gene>